<dbReference type="OrthoDB" id="248387at2759"/>
<dbReference type="InterPro" id="IPR051543">
    <property type="entry name" value="Serine_Peptidase_S9A"/>
</dbReference>
<dbReference type="GO" id="GO:0004252">
    <property type="term" value="F:serine-type endopeptidase activity"/>
    <property type="evidence" value="ECO:0007669"/>
    <property type="project" value="UniProtKB-UniRule"/>
</dbReference>
<keyword evidence="4 6" id="KW-0720">Serine protease</keyword>
<evidence type="ECO:0000256" key="3">
    <source>
        <dbReference type="ARBA" id="ARBA00022801"/>
    </source>
</evidence>
<dbReference type="SUPFAM" id="SSF53474">
    <property type="entry name" value="alpha/beta-Hydrolases"/>
    <property type="match status" value="1"/>
</dbReference>
<dbReference type="GeneID" id="20808525"/>
<dbReference type="VEuPathDB" id="FungiDB:H257_06529"/>
<comment type="function">
    <text evidence="5">Serine peptidase whose precise substrate specificity remains unclear. Does not cleave peptides after a arginine or lysine residue. Regulates trans-Golgi network morphology and sorting by regulating the membrane binding of the AP-1 complex. May play a role in the regulation of synaptic vesicle exocytosis.</text>
</comment>
<dbReference type="InterPro" id="IPR002470">
    <property type="entry name" value="Peptidase_S9A"/>
</dbReference>
<dbReference type="Gene3D" id="2.130.10.120">
    <property type="entry name" value="Prolyl oligopeptidase, N-terminal domain"/>
    <property type="match status" value="1"/>
</dbReference>
<dbReference type="PANTHER" id="PTHR11757">
    <property type="entry name" value="PROTEASE FAMILY S9A OLIGOPEPTIDASE"/>
    <property type="match status" value="1"/>
</dbReference>
<dbReference type="GO" id="GO:0006508">
    <property type="term" value="P:proteolysis"/>
    <property type="evidence" value="ECO:0007669"/>
    <property type="project" value="UniProtKB-KW"/>
</dbReference>
<gene>
    <name evidence="9" type="ORF">H257_06529</name>
</gene>
<dbReference type="InterPro" id="IPR001375">
    <property type="entry name" value="Peptidase_S9_cat"/>
</dbReference>
<feature type="domain" description="Peptidase S9A N-terminal" evidence="8">
    <location>
        <begin position="38"/>
        <end position="416"/>
    </location>
</feature>
<accession>W4GKE7</accession>
<evidence type="ECO:0000256" key="4">
    <source>
        <dbReference type="ARBA" id="ARBA00022825"/>
    </source>
</evidence>
<evidence type="ECO:0000256" key="1">
    <source>
        <dbReference type="ARBA" id="ARBA00005228"/>
    </source>
</evidence>
<evidence type="ECO:0000259" key="7">
    <source>
        <dbReference type="Pfam" id="PF00326"/>
    </source>
</evidence>
<evidence type="ECO:0000259" key="8">
    <source>
        <dbReference type="Pfam" id="PF02897"/>
    </source>
</evidence>
<dbReference type="InterPro" id="IPR029058">
    <property type="entry name" value="AB_hydrolase_fold"/>
</dbReference>
<protein>
    <recommendedName>
        <fullName evidence="6">Prolyl endopeptidase</fullName>
        <ecNumber evidence="6">3.4.21.-</ecNumber>
    </recommendedName>
</protein>
<dbReference type="Pfam" id="PF00326">
    <property type="entry name" value="Peptidase_S9"/>
    <property type="match status" value="1"/>
</dbReference>
<dbReference type="EMBL" id="KI913126">
    <property type="protein sequence ID" value="ETV80160.1"/>
    <property type="molecule type" value="Genomic_DNA"/>
</dbReference>
<evidence type="ECO:0000256" key="5">
    <source>
        <dbReference type="ARBA" id="ARBA00045448"/>
    </source>
</evidence>
<dbReference type="PANTHER" id="PTHR11757:SF19">
    <property type="entry name" value="PROLYL ENDOPEPTIDASE-LIKE"/>
    <property type="match status" value="1"/>
</dbReference>
<dbReference type="EC" id="3.4.21.-" evidence="6"/>
<feature type="domain" description="Peptidase S9 prolyl oligopeptidase catalytic" evidence="7">
    <location>
        <begin position="481"/>
        <end position="700"/>
    </location>
</feature>
<reference evidence="9" key="1">
    <citation type="submission" date="2013-12" db="EMBL/GenBank/DDBJ databases">
        <title>The Genome Sequence of Aphanomyces astaci APO3.</title>
        <authorList>
            <consortium name="The Broad Institute Genomics Platform"/>
            <person name="Russ C."/>
            <person name="Tyler B."/>
            <person name="van West P."/>
            <person name="Dieguez-Uribeondo J."/>
            <person name="Young S.K."/>
            <person name="Zeng Q."/>
            <person name="Gargeya S."/>
            <person name="Fitzgerald M."/>
            <person name="Abouelleil A."/>
            <person name="Alvarado L."/>
            <person name="Chapman S.B."/>
            <person name="Gainer-Dewar J."/>
            <person name="Goldberg J."/>
            <person name="Griggs A."/>
            <person name="Gujja S."/>
            <person name="Hansen M."/>
            <person name="Howarth C."/>
            <person name="Imamovic A."/>
            <person name="Ireland A."/>
            <person name="Larimer J."/>
            <person name="McCowan C."/>
            <person name="Murphy C."/>
            <person name="Pearson M."/>
            <person name="Poon T.W."/>
            <person name="Priest M."/>
            <person name="Roberts A."/>
            <person name="Saif S."/>
            <person name="Shea T."/>
            <person name="Sykes S."/>
            <person name="Wortman J."/>
            <person name="Nusbaum C."/>
            <person name="Birren B."/>
        </authorList>
    </citation>
    <scope>NUCLEOTIDE SEQUENCE [LARGE SCALE GENOMIC DNA]</scope>
    <source>
        <strain evidence="9">APO3</strain>
    </source>
</reference>
<dbReference type="InterPro" id="IPR023302">
    <property type="entry name" value="Pept_S9A_N"/>
</dbReference>
<evidence type="ECO:0000256" key="6">
    <source>
        <dbReference type="RuleBase" id="RU368024"/>
    </source>
</evidence>
<sequence>MAPWPAVLCRVGSASWNRMLLPKNTQWFRSFSSKSSDWLLNPSHPKLQKFLEGEHAHWRRESKPYRKFQRALYTEMRQRLKLDEADHSIPETIGMYAYYLKTLPRLNFPIYCRQHIDTKSEQVLLNPNDMDAFGQIGVFKVSPDGHFLAYTMDQSGDELYDAYVKDLRTSRTTKLRQHVRSIEWDTVGSLYYTVPDAMHRPSRVFRHRPTGAIADDVLVFEERDPSVYVDVVLTKDNQYVLINANSKRSSEVHTLDATDAAAVPLLLRPRDPDVLYFADHATDAFYIVTNDNHAGNYKLVVMMDSQRGHWMDLMPPSSSHSGPSAKIDEMDLFQDFVVLYERAAAGLPRVRIVPLQSPQDSYMLPLPPQHACCVLHPCPNRGFYDNVVRFSLSTPLVPEIVYQYDLHRRQLDVLNQDAAVNFDADEFTCRRVHVASTDDDAAAVVSVPMTLVHRKDMKLDGSNPTLVVGYGAYGMNLDTGFDMEALSMLQRGWVLAYAHVRGGGELGLDWHAQGHGMLKKNSFVDFAACCRHLVATGITTRRLLAAKGTSAGGLLVGVVANEYPHLVAAVVLNVPFLDIATTMQDPSLPLTVHEYDEWGNPTADAAVRAYIQSYSPIDNLRSDHAQYPAMLVTTALNDMRVNYWEPLRWVRHFRQLKPKSPDLVLWCKVSDDGGHFNGLGRLDQLEAAADEIVFLHHALNLPSS</sequence>
<dbReference type="AlphaFoldDB" id="W4GKE7"/>
<name>W4GKE7_APHAT</name>
<dbReference type="PRINTS" id="PR00862">
    <property type="entry name" value="PROLIGOPTASE"/>
</dbReference>
<dbReference type="RefSeq" id="XP_009830084.1">
    <property type="nucleotide sequence ID" value="XM_009831782.1"/>
</dbReference>
<keyword evidence="3 6" id="KW-0378">Hydrolase</keyword>
<evidence type="ECO:0000313" key="9">
    <source>
        <dbReference type="EMBL" id="ETV80160.1"/>
    </source>
</evidence>
<dbReference type="SUPFAM" id="SSF50993">
    <property type="entry name" value="Peptidase/esterase 'gauge' domain"/>
    <property type="match status" value="1"/>
</dbReference>
<proteinExistence type="inferred from homology"/>
<organism evidence="9">
    <name type="scientific">Aphanomyces astaci</name>
    <name type="common">Crayfish plague agent</name>
    <dbReference type="NCBI Taxonomy" id="112090"/>
    <lineage>
        <taxon>Eukaryota</taxon>
        <taxon>Sar</taxon>
        <taxon>Stramenopiles</taxon>
        <taxon>Oomycota</taxon>
        <taxon>Saprolegniomycetes</taxon>
        <taxon>Saprolegniales</taxon>
        <taxon>Verrucalvaceae</taxon>
        <taxon>Aphanomyces</taxon>
    </lineage>
</organism>
<comment type="similarity">
    <text evidence="1 6">Belongs to the peptidase S9A family.</text>
</comment>
<dbReference type="Gene3D" id="3.40.50.1820">
    <property type="entry name" value="alpha/beta hydrolase"/>
    <property type="match status" value="1"/>
</dbReference>
<evidence type="ECO:0000256" key="2">
    <source>
        <dbReference type="ARBA" id="ARBA00022670"/>
    </source>
</evidence>
<dbReference type="Pfam" id="PF02897">
    <property type="entry name" value="Peptidase_S9_N"/>
    <property type="match status" value="1"/>
</dbReference>
<keyword evidence="2 6" id="KW-0645">Protease</keyword>